<dbReference type="EMBL" id="CP036343">
    <property type="protein sequence ID" value="QDT88616.1"/>
    <property type="molecule type" value="Genomic_DNA"/>
</dbReference>
<dbReference type="AlphaFoldDB" id="A0A517V6H7"/>
<evidence type="ECO:0000313" key="3">
    <source>
        <dbReference type="Proteomes" id="UP000316855"/>
    </source>
</evidence>
<proteinExistence type="predicted"/>
<accession>A0A517V6H7</accession>
<evidence type="ECO:0008006" key="4">
    <source>
        <dbReference type="Google" id="ProtNLM"/>
    </source>
</evidence>
<keyword evidence="3" id="KW-1185">Reference proteome</keyword>
<reference evidence="2 3" key="1">
    <citation type="submission" date="2019-02" db="EMBL/GenBank/DDBJ databases">
        <title>Deep-cultivation of Planctomycetes and their phenomic and genomic characterization uncovers novel biology.</title>
        <authorList>
            <person name="Wiegand S."/>
            <person name="Jogler M."/>
            <person name="Boedeker C."/>
            <person name="Pinto D."/>
            <person name="Vollmers J."/>
            <person name="Rivas-Marin E."/>
            <person name="Kohn T."/>
            <person name="Peeters S.H."/>
            <person name="Heuer A."/>
            <person name="Rast P."/>
            <person name="Oberbeckmann S."/>
            <person name="Bunk B."/>
            <person name="Jeske O."/>
            <person name="Meyerdierks A."/>
            <person name="Storesund J.E."/>
            <person name="Kallscheuer N."/>
            <person name="Luecker S."/>
            <person name="Lage O.M."/>
            <person name="Pohl T."/>
            <person name="Merkel B.J."/>
            <person name="Hornburger P."/>
            <person name="Mueller R.-W."/>
            <person name="Bruemmer F."/>
            <person name="Labrenz M."/>
            <person name="Spormann A.M."/>
            <person name="Op den Camp H."/>
            <person name="Overmann J."/>
            <person name="Amann R."/>
            <person name="Jetten M.S.M."/>
            <person name="Mascher T."/>
            <person name="Medema M.H."/>
            <person name="Devos D.P."/>
            <person name="Kaster A.-K."/>
            <person name="Ovreas L."/>
            <person name="Rohde M."/>
            <person name="Galperin M.Y."/>
            <person name="Jogler C."/>
        </authorList>
    </citation>
    <scope>NUCLEOTIDE SEQUENCE [LARGE SCALE GENOMIC DNA]</scope>
    <source>
        <strain evidence="2 3">Pan161</strain>
    </source>
</reference>
<organism evidence="2 3">
    <name type="scientific">Gimesia algae</name>
    <dbReference type="NCBI Taxonomy" id="2527971"/>
    <lineage>
        <taxon>Bacteria</taxon>
        <taxon>Pseudomonadati</taxon>
        <taxon>Planctomycetota</taxon>
        <taxon>Planctomycetia</taxon>
        <taxon>Planctomycetales</taxon>
        <taxon>Planctomycetaceae</taxon>
        <taxon>Gimesia</taxon>
    </lineage>
</organism>
<dbReference type="KEGG" id="gax:Pan161_02340"/>
<feature type="region of interest" description="Disordered" evidence="1">
    <location>
        <begin position="121"/>
        <end position="152"/>
    </location>
</feature>
<gene>
    <name evidence="2" type="ORF">Pan161_02340</name>
</gene>
<evidence type="ECO:0000256" key="1">
    <source>
        <dbReference type="SAM" id="MobiDB-lite"/>
    </source>
</evidence>
<dbReference type="Proteomes" id="UP000316855">
    <property type="component" value="Chromosome"/>
</dbReference>
<dbReference type="PROSITE" id="PS51257">
    <property type="entry name" value="PROKAR_LIPOPROTEIN"/>
    <property type="match status" value="1"/>
</dbReference>
<sequence length="176" mass="19014">MSYISKMPWNFFMVILTSCCLGCTGGNDVDLGSVSGVVTMDGKPLSNAIVVFVPEKGNPSSGRTDEQGTYDLTYLGNSRGAIVGSHKVKITSRDPNELDEEIDGDTDFAKVAMSETLDIATPPVESDGDMTKKRPVTTPNKKGKEEPIPARYNSQTELIKKVTAGENTIDFDLKSE</sequence>
<evidence type="ECO:0000313" key="2">
    <source>
        <dbReference type="EMBL" id="QDT88616.1"/>
    </source>
</evidence>
<name>A0A517V6H7_9PLAN</name>
<protein>
    <recommendedName>
        <fullName evidence="4">Nickel uptake substrate-specific transmembrane region</fullName>
    </recommendedName>
</protein>
<dbReference type="OrthoDB" id="286727at2"/>